<evidence type="ECO:0000313" key="1">
    <source>
        <dbReference type="EMBL" id="KGN76349.1"/>
    </source>
</evidence>
<organism evidence="1 2">
    <name type="scientific">Porphyromonas macacae</name>
    <dbReference type="NCBI Taxonomy" id="28115"/>
    <lineage>
        <taxon>Bacteria</taxon>
        <taxon>Pseudomonadati</taxon>
        <taxon>Bacteroidota</taxon>
        <taxon>Bacteroidia</taxon>
        <taxon>Bacteroidales</taxon>
        <taxon>Porphyromonadaceae</taxon>
        <taxon>Porphyromonas</taxon>
    </lineage>
</organism>
<proteinExistence type="predicted"/>
<evidence type="ECO:0000313" key="2">
    <source>
        <dbReference type="Proteomes" id="UP000030103"/>
    </source>
</evidence>
<dbReference type="InterPro" id="IPR010165">
    <property type="entry name" value="CRISPR-Cmr3_IIIB"/>
</dbReference>
<dbReference type="Pfam" id="PF09700">
    <property type="entry name" value="Cas_Cmr3"/>
    <property type="match status" value="1"/>
</dbReference>
<dbReference type="AlphaFoldDB" id="A0A0A2EJ12"/>
<dbReference type="NCBIfam" id="TIGR01888">
    <property type="entry name" value="cas_cmr3"/>
    <property type="match status" value="1"/>
</dbReference>
<dbReference type="STRING" id="28115.HQ47_00760"/>
<comment type="caution">
    <text evidence="1">The sequence shown here is derived from an EMBL/GenBank/DDBJ whole genome shotgun (WGS) entry which is preliminary data.</text>
</comment>
<protein>
    <submittedName>
        <fullName evidence="1">CRISPR-associated protein Cmr3</fullName>
    </submittedName>
</protein>
<sequence length="393" mass="45906">MSTYLIKLTSLDKFFFGQKKTFGDDNANYFVYSSHFPQQTALLGLLRYQLLRIAGEEVFKDNKIQDKNKAGELIGEQSFSPFIKKKLEFGVIQSLSPVFIIDKKNKDEYFLPVGRRFQKKEKEEDQYNLLHLSYEDECPPIFKAYNPKKELASCWLSSNGSTLLNEEDFFIKDERIGIRKDYEGTANDDAFFRQRYYRFKNFKEVVEDEENKGRKQPPVREHDFCFATVLEIEGEIEHKKLNGKIVYLGGERQPFLMEVSEKTEDLQLNIKGSALTSDEKHYTVVLLSDAKIEPNHLEGVKFASTEVKDFACLLTHVGTRKFYNKKKKREEQYLEKDETALSHQHELYARGSVFYFDTKEQADQFCEYLAASTNFYTIGYNRAEIINPSKTIK</sequence>
<keyword evidence="2" id="KW-1185">Reference proteome</keyword>
<dbReference type="OrthoDB" id="1011615at2"/>
<dbReference type="EMBL" id="JRFA01000002">
    <property type="protein sequence ID" value="KGN76349.1"/>
    <property type="molecule type" value="Genomic_DNA"/>
</dbReference>
<reference evidence="1 2" key="1">
    <citation type="submission" date="2014-09" db="EMBL/GenBank/DDBJ databases">
        <title>Draft Genome Sequence of Porphyromonas macacae COT-192_OH2859.</title>
        <authorList>
            <person name="Wallis C."/>
            <person name="Deusch O."/>
            <person name="O'Flynn C."/>
            <person name="Davis I."/>
            <person name="Horsfall A."/>
            <person name="Kirkwood N."/>
            <person name="Harris S."/>
            <person name="Eisen J.A."/>
            <person name="Coil D.A."/>
            <person name="Darling A.E."/>
            <person name="Jospin G."/>
            <person name="Alexiev A."/>
        </authorList>
    </citation>
    <scope>NUCLEOTIDE SEQUENCE [LARGE SCALE GENOMIC DNA]</scope>
    <source>
        <strain evidence="2">COT-192 OH2859</strain>
    </source>
</reference>
<dbReference type="InterPro" id="IPR019117">
    <property type="entry name" value="CRISPR-assoc_protein_Cmr3"/>
</dbReference>
<accession>A0A0A2EJ12</accession>
<name>A0A0A2EJ12_9PORP</name>
<gene>
    <name evidence="1" type="ORF">HQ47_00760</name>
</gene>
<dbReference type="Proteomes" id="UP000030103">
    <property type="component" value="Unassembled WGS sequence"/>
</dbReference>
<dbReference type="RefSeq" id="WP_036872592.1">
    <property type="nucleotide sequence ID" value="NZ_JRFA01000002.1"/>
</dbReference>